<proteinExistence type="predicted"/>
<accession>A0A9X2NZT6</accession>
<protein>
    <submittedName>
        <fullName evidence="1">Uncharacterized protein</fullName>
    </submittedName>
</protein>
<dbReference type="AlphaFoldDB" id="A0A9X2NZT6"/>
<dbReference type="EMBL" id="JAMZEE010000032">
    <property type="protein sequence ID" value="MCR6508999.1"/>
    <property type="molecule type" value="Genomic_DNA"/>
</dbReference>
<dbReference type="Proteomes" id="UP001143810">
    <property type="component" value="Unassembled WGS sequence"/>
</dbReference>
<organism evidence="1 2">
    <name type="scientific">Bacteroides muris</name>
    <name type="common">ex Fokt et al. 2023</name>
    <dbReference type="NCBI Taxonomy" id="2937417"/>
    <lineage>
        <taxon>Bacteria</taxon>
        <taxon>Pseudomonadati</taxon>
        <taxon>Bacteroidota</taxon>
        <taxon>Bacteroidia</taxon>
        <taxon>Bacteroidales</taxon>
        <taxon>Bacteroidaceae</taxon>
        <taxon>Bacteroides</taxon>
    </lineage>
</organism>
<reference evidence="1" key="2">
    <citation type="submission" date="2022-04" db="EMBL/GenBank/DDBJ databases">
        <authorList>
            <person name="Fokt H."/>
            <person name="Baines J."/>
        </authorList>
    </citation>
    <scope>NUCLEOTIDE SEQUENCE</scope>
    <source>
        <strain evidence="1">KH569_7</strain>
    </source>
</reference>
<sequence>MKKYFDDNRHLFPNGHNENRTLDGIGMRKDDLKMPKEKGQGKRASCYYFALILDIKF</sequence>
<evidence type="ECO:0000313" key="2">
    <source>
        <dbReference type="Proteomes" id="UP001143810"/>
    </source>
</evidence>
<gene>
    <name evidence="1" type="ORF">M1B78_12725</name>
</gene>
<name>A0A9X2NZT6_9BACE</name>
<comment type="caution">
    <text evidence="1">The sequence shown here is derived from an EMBL/GenBank/DDBJ whole genome shotgun (WGS) entry which is preliminary data.</text>
</comment>
<dbReference type="RefSeq" id="WP_257940874.1">
    <property type="nucleotide sequence ID" value="NZ_JAMZEE010000032.1"/>
</dbReference>
<evidence type="ECO:0000313" key="1">
    <source>
        <dbReference type="EMBL" id="MCR6508999.1"/>
    </source>
</evidence>
<reference evidence="1" key="1">
    <citation type="journal article" date="2022" name="Arch. Microbiol.">
        <title>Bacteroides muris sp. nov. isolated from the cecum of wild-derived house mice.</title>
        <authorList>
            <person name="Fokt H."/>
            <person name="Unni R."/>
            <person name="Repnik U."/>
            <person name="Schmitz R.A."/>
            <person name="Bramkamp M."/>
            <person name="Baines J.F."/>
            <person name="Unterweger D."/>
        </authorList>
    </citation>
    <scope>NUCLEOTIDE SEQUENCE</scope>
    <source>
        <strain evidence="1">KH569_7</strain>
    </source>
</reference>